<evidence type="ECO:0008006" key="3">
    <source>
        <dbReference type="Google" id="ProtNLM"/>
    </source>
</evidence>
<dbReference type="HOGENOM" id="CLU_1407503_0_0_11"/>
<keyword evidence="2" id="KW-1185">Reference proteome</keyword>
<gene>
    <name evidence="1" type="ORF">HMPREF0063_11002</name>
</gene>
<dbReference type="STRING" id="585531.HMPREF0063_11002"/>
<sequence length="167" mass="17830">MPEAGTQRCFTIPRDDEADEPEVTPADVERAVREVGLPALTVQIQPGTRTLVNADTILHTVPADFERTVSLLGFTVDLVATPAQYRWNHGDGTSSSTAGPGRPWPAADVTHRYRRAADAVQASVDVTYRVTYRVNGGAWQTLSAPITAAGPATSLQVAEAAPVLVRP</sequence>
<name>E2S916_9ACTN</name>
<proteinExistence type="predicted"/>
<dbReference type="InterPro" id="IPR013783">
    <property type="entry name" value="Ig-like_fold"/>
</dbReference>
<dbReference type="AlphaFoldDB" id="E2S916"/>
<organism evidence="1 2">
    <name type="scientific">Aeromicrobium marinum DSM 15272</name>
    <dbReference type="NCBI Taxonomy" id="585531"/>
    <lineage>
        <taxon>Bacteria</taxon>
        <taxon>Bacillati</taxon>
        <taxon>Actinomycetota</taxon>
        <taxon>Actinomycetes</taxon>
        <taxon>Propionibacteriales</taxon>
        <taxon>Nocardioidaceae</taxon>
        <taxon>Aeromicrobium</taxon>
    </lineage>
</organism>
<evidence type="ECO:0000313" key="2">
    <source>
        <dbReference type="Proteomes" id="UP000003111"/>
    </source>
</evidence>
<evidence type="ECO:0000313" key="1">
    <source>
        <dbReference type="EMBL" id="EFQ84286.1"/>
    </source>
</evidence>
<reference evidence="1" key="1">
    <citation type="submission" date="2010-08" db="EMBL/GenBank/DDBJ databases">
        <authorList>
            <person name="Muzny D."/>
            <person name="Qin X."/>
            <person name="Buhay C."/>
            <person name="Dugan-Rocha S."/>
            <person name="Ding Y."/>
            <person name="Chen G."/>
            <person name="Hawes A."/>
            <person name="Holder M."/>
            <person name="Jhangiani S."/>
            <person name="Johnson A."/>
            <person name="Khan Z."/>
            <person name="Li Z."/>
            <person name="Liu W."/>
            <person name="Liu X."/>
            <person name="Perez L."/>
            <person name="Shen H."/>
            <person name="Wang Q."/>
            <person name="Watt J."/>
            <person name="Xi L."/>
            <person name="Xin Y."/>
            <person name="Zhou J."/>
            <person name="Deng J."/>
            <person name="Jiang H."/>
            <person name="Liu Y."/>
            <person name="Qu J."/>
            <person name="Song X.-Z."/>
            <person name="Zhang L."/>
            <person name="Villasana D."/>
            <person name="Johnson A."/>
            <person name="Liu J."/>
            <person name="Liyanage D."/>
            <person name="Lorensuhewa L."/>
            <person name="Robinson T."/>
            <person name="Song A."/>
            <person name="Song B.-B."/>
            <person name="Dinh H."/>
            <person name="Thornton R."/>
            <person name="Coyle M."/>
            <person name="Francisco L."/>
            <person name="Jackson L."/>
            <person name="Javaid M."/>
            <person name="Korchina V."/>
            <person name="Kovar C."/>
            <person name="Mata R."/>
            <person name="Mathew T."/>
            <person name="Ngo R."/>
            <person name="Nguyen L."/>
            <person name="Nguyen N."/>
            <person name="Okwuonu G."/>
            <person name="Ongeri F."/>
            <person name="Pham C."/>
            <person name="Simmons D."/>
            <person name="Wilczek-Boney K."/>
            <person name="Hale W."/>
            <person name="Jakkamsetti A."/>
            <person name="Pham P."/>
            <person name="Ruth R."/>
            <person name="San Lucas F."/>
            <person name="Warren J."/>
            <person name="Zhang J."/>
            <person name="Zhao Z."/>
            <person name="Zhou C."/>
            <person name="Zhu D."/>
            <person name="Lee S."/>
            <person name="Bess C."/>
            <person name="Blankenburg K."/>
            <person name="Forbes L."/>
            <person name="Fu Q."/>
            <person name="Gubbala S."/>
            <person name="Hirani K."/>
            <person name="Jayaseelan J.C."/>
            <person name="Lara F."/>
            <person name="Munidasa M."/>
            <person name="Palculict T."/>
            <person name="Patil S."/>
            <person name="Pu L.-L."/>
            <person name="Saada N."/>
            <person name="Tang L."/>
            <person name="Weissenberger G."/>
            <person name="Zhu Y."/>
            <person name="Hemphill L."/>
            <person name="Shang Y."/>
            <person name="Youmans B."/>
            <person name="Ayvaz T."/>
            <person name="Ross M."/>
            <person name="Santibanez J."/>
            <person name="Aqrawi P."/>
            <person name="Gross S."/>
            <person name="Joshi V."/>
            <person name="Fowler G."/>
            <person name="Nazareth L."/>
            <person name="Reid J."/>
            <person name="Worley K."/>
            <person name="Petrosino J."/>
            <person name="Highlander S."/>
            <person name="Gibbs R."/>
        </authorList>
    </citation>
    <scope>NUCLEOTIDE SEQUENCE [LARGE SCALE GENOMIC DNA]</scope>
    <source>
        <strain evidence="1">DSM 15272</strain>
    </source>
</reference>
<accession>E2S916</accession>
<comment type="caution">
    <text evidence="1">The sequence shown here is derived from an EMBL/GenBank/DDBJ whole genome shotgun (WGS) entry which is preliminary data.</text>
</comment>
<dbReference type="GO" id="GO:0005975">
    <property type="term" value="P:carbohydrate metabolic process"/>
    <property type="evidence" value="ECO:0007669"/>
    <property type="project" value="UniProtKB-ARBA"/>
</dbReference>
<dbReference type="EMBL" id="ACLF03000003">
    <property type="protein sequence ID" value="EFQ84286.1"/>
    <property type="molecule type" value="Genomic_DNA"/>
</dbReference>
<dbReference type="Proteomes" id="UP000003111">
    <property type="component" value="Unassembled WGS sequence"/>
</dbReference>
<protein>
    <recommendedName>
        <fullName evidence="3">PKD domain-containing protein</fullName>
    </recommendedName>
</protein>
<dbReference type="Gene3D" id="2.60.40.10">
    <property type="entry name" value="Immunoglobulins"/>
    <property type="match status" value="1"/>
</dbReference>